<feature type="coiled-coil region" evidence="1">
    <location>
        <begin position="239"/>
        <end position="273"/>
    </location>
</feature>
<keyword evidence="1" id="KW-0175">Coiled coil</keyword>
<evidence type="ECO:0000313" key="5">
    <source>
        <dbReference type="EMBL" id="TLD91481.1"/>
    </source>
</evidence>
<keyword evidence="6" id="KW-1185">Reference proteome</keyword>
<name>A0A347VX66_9HELI</name>
<feature type="coiled-coil region" evidence="1">
    <location>
        <begin position="338"/>
        <end position="365"/>
    </location>
</feature>
<reference evidence="5 6" key="2">
    <citation type="journal article" date="2016" name="Infect. Immun.">
        <title>Helicobacter saguini, a Novel Helicobacter Isolated from Cotton-Top Tamarins with Ulcerative Colitis, Has Proinflammatory Properties and Induces Typhlocolitis and Dysplasia in Gnotobiotic IL-10-/- Mice.</title>
        <authorList>
            <person name="Shen Z."/>
            <person name="Mannion A."/>
            <person name="Whary M.T."/>
            <person name="Muthupalani S."/>
            <person name="Sheh A."/>
            <person name="Feng Y."/>
            <person name="Gong G."/>
            <person name="Vandamme P."/>
            <person name="Holcombe H.R."/>
            <person name="Paster B.J."/>
            <person name="Fox J.G."/>
        </authorList>
    </citation>
    <scope>NUCLEOTIDE SEQUENCE [LARGE SCALE GENOMIC DNA]</scope>
    <source>
        <strain evidence="5 6">MIT 97-6194</strain>
    </source>
</reference>
<protein>
    <recommendedName>
        <fullName evidence="3">MobA/VirD2-like nuclease domain-containing protein</fullName>
    </recommendedName>
</protein>
<dbReference type="EMBL" id="QBIU01000001">
    <property type="protein sequence ID" value="MWV69924.1"/>
    <property type="molecule type" value="Genomic_DNA"/>
</dbReference>
<evidence type="ECO:0000313" key="7">
    <source>
        <dbReference type="Proteomes" id="UP000477070"/>
    </source>
</evidence>
<dbReference type="Pfam" id="PF03432">
    <property type="entry name" value="Relaxase"/>
    <property type="match status" value="1"/>
</dbReference>
<feature type="compositionally biased region" description="Low complexity" evidence="2">
    <location>
        <begin position="609"/>
        <end position="630"/>
    </location>
</feature>
<evidence type="ECO:0000313" key="6">
    <source>
        <dbReference type="Proteomes" id="UP000029714"/>
    </source>
</evidence>
<dbReference type="OrthoDB" id="5362551at2"/>
<dbReference type="InterPro" id="IPR005094">
    <property type="entry name" value="Endonuclease_MobA/VirD2"/>
</dbReference>
<reference evidence="5" key="3">
    <citation type="submission" date="2018-04" db="EMBL/GenBank/DDBJ databases">
        <authorList>
            <person name="Sheh A."/>
            <person name="Shen Z."/>
            <person name="Mannion A.J."/>
            <person name="Fox J.G."/>
        </authorList>
    </citation>
    <scope>NUCLEOTIDE SEQUENCE</scope>
    <source>
        <strain evidence="5">MIT 97-6194</strain>
    </source>
</reference>
<dbReference type="EMBL" id="JRMP02000037">
    <property type="protein sequence ID" value="TLD91481.1"/>
    <property type="molecule type" value="Genomic_DNA"/>
</dbReference>
<sequence>MSFDIGKYKRVESFLLDFEKVKNTIFKKKKEYEKPPANLHLLKKHSSIEKSRPKQAVVKLLSNLNPQGIKNALKYTITNSLENFAINQYGEKQSMQEIFKEWEMDFTGKKNAKEAWHLCFSINESLNNKNLYALEQSVKTTLEKNFYNHKYCYVIHTHQNKPHIHVLVNKNDMFSHKKLHFNDKNEIKNFFNTLRNDFCDGLNYYGLNYYNAYKSEKTNFLEQNLNSFLYKDSNQLNIVTHLEKTADRIYKKIDNYENKLNKKDSKLDNLYALRDKYFKELEKYKLNPRDELELNKYQRNKKYKQRNEIWNEIKILSKEIKQQHNATKKQNYFYKKEINKLHNIAKDIESKMQNVRDKFVKNQQEFFADLREKDSYINYLQTYKKYASTENIIALKNIQKEMRLNSQNIFENIKNFINLDKKILDSIIANKDSNAQNLNTNYALRKLLGTKLSAKALIDSKKNIDKFFHILKSMDRYVMIKRNEMSEDSFQHYYKLLKENSHTISLILNEKLQNLESLFKNPQEINQYDNKSLRYLQKELNVLKKYIESNDNVKHDMKYLQDFENKTKLQNLNTILQVVRQNILEQNAKLKAKAKILNAESKQKDSKNIQKTTQNISQTQTQNQNKNTQTLHKNIESNSQNNKKDSKKSQQNQGFSR</sequence>
<dbReference type="AlphaFoldDB" id="A0A347VX66"/>
<gene>
    <name evidence="4" type="ORF">DCO61_07900</name>
    <name evidence="5" type="ORF">LS64_011930</name>
</gene>
<reference evidence="4 7" key="4">
    <citation type="submission" date="2019-12" db="EMBL/GenBank/DDBJ databases">
        <title>Multi-Generational Helicobacter saguini Isolates.</title>
        <authorList>
            <person name="Mannion A."/>
            <person name="Shen Z."/>
            <person name="Fox J.G."/>
        </authorList>
    </citation>
    <scope>NUCLEOTIDE SEQUENCE [LARGE SCALE GENOMIC DNA]</scope>
    <source>
        <strain evidence="4">16-048</strain>
        <strain evidence="7">16-048 (F4)</strain>
    </source>
</reference>
<organism evidence="5 6">
    <name type="scientific">Helicobacter saguini</name>
    <dbReference type="NCBI Taxonomy" id="1548018"/>
    <lineage>
        <taxon>Bacteria</taxon>
        <taxon>Pseudomonadati</taxon>
        <taxon>Campylobacterota</taxon>
        <taxon>Epsilonproteobacteria</taxon>
        <taxon>Campylobacterales</taxon>
        <taxon>Helicobacteraceae</taxon>
        <taxon>Helicobacter</taxon>
    </lineage>
</organism>
<comment type="caution">
    <text evidence="5">The sequence shown here is derived from an EMBL/GenBank/DDBJ whole genome shotgun (WGS) entry which is preliminary data.</text>
</comment>
<dbReference type="Proteomes" id="UP000477070">
    <property type="component" value="Unassembled WGS sequence"/>
</dbReference>
<feature type="domain" description="MobA/VirD2-like nuclease" evidence="3">
    <location>
        <begin position="93"/>
        <end position="193"/>
    </location>
</feature>
<evidence type="ECO:0000259" key="3">
    <source>
        <dbReference type="Pfam" id="PF03432"/>
    </source>
</evidence>
<dbReference type="RefSeq" id="WP_118949286.1">
    <property type="nucleotide sequence ID" value="NZ_JRMP02000037.1"/>
</dbReference>
<accession>A0A347VX66</accession>
<evidence type="ECO:0000256" key="1">
    <source>
        <dbReference type="SAM" id="Coils"/>
    </source>
</evidence>
<reference evidence="5 6" key="1">
    <citation type="journal article" date="2014" name="Genome Announc.">
        <title>Draft genome sequences of eight enterohepatic helicobacter species isolated from both laboratory and wild rodents.</title>
        <authorList>
            <person name="Sheh A."/>
            <person name="Shen Z."/>
            <person name="Fox J.G."/>
        </authorList>
    </citation>
    <scope>NUCLEOTIDE SEQUENCE [LARGE SCALE GENOMIC DNA]</scope>
    <source>
        <strain evidence="5 6">MIT 97-6194</strain>
    </source>
</reference>
<evidence type="ECO:0000256" key="2">
    <source>
        <dbReference type="SAM" id="MobiDB-lite"/>
    </source>
</evidence>
<evidence type="ECO:0000313" key="4">
    <source>
        <dbReference type="EMBL" id="MWV69924.1"/>
    </source>
</evidence>
<dbReference type="Proteomes" id="UP000029714">
    <property type="component" value="Unassembled WGS sequence"/>
</dbReference>
<dbReference type="STRING" id="1548018.LS64_06730"/>
<proteinExistence type="predicted"/>
<feature type="region of interest" description="Disordered" evidence="2">
    <location>
        <begin position="600"/>
        <end position="657"/>
    </location>
</feature>